<dbReference type="CDD" id="cd04652">
    <property type="entry name" value="LbH_eIF2B_gamma_C"/>
    <property type="match status" value="1"/>
</dbReference>
<evidence type="ECO:0000256" key="6">
    <source>
        <dbReference type="ARBA" id="ARBA00044196"/>
    </source>
</evidence>
<comment type="caution">
    <text evidence="10">The sequence shown here is derived from an EMBL/GenBank/DDBJ whole genome shotgun (WGS) entry which is preliminary data.</text>
</comment>
<dbReference type="GO" id="GO:0002183">
    <property type="term" value="P:cytoplasmic translational initiation"/>
    <property type="evidence" value="ECO:0007669"/>
    <property type="project" value="TreeGrafter"/>
</dbReference>
<name>A0A0A2LDM0_PENIT</name>
<accession>A0A0A2LDM0</accession>
<dbReference type="PhylomeDB" id="A0A0A2LDM0"/>
<protein>
    <recommendedName>
        <fullName evidence="6">Translation initiation factor eIF2B subunit gamma</fullName>
    </recommendedName>
    <alternativeName>
        <fullName evidence="7">eIF2B GDP-GTP exchange factor subunit gamma</fullName>
    </alternativeName>
</protein>
<dbReference type="Gene3D" id="3.90.550.10">
    <property type="entry name" value="Spore Coat Polysaccharide Biosynthesis Protein SpsA, Chain A"/>
    <property type="match status" value="1"/>
</dbReference>
<comment type="subunit">
    <text evidence="8">Component of the translation initiation factor 2B (eIF2B) complex which is a heterodecamer of two sets of five different subunits: alpha, beta, gamma, delta and epsilon. Subunits alpha, beta and delta comprise a regulatory subcomplex and subunits epsilon and gamma comprise a catalytic subcomplex. Within the complex, the hexameric regulatory complex resides at the center, with the two heterodimeric catalytic subcomplexes bound on opposite sides.</text>
</comment>
<dbReference type="SUPFAM" id="SSF51161">
    <property type="entry name" value="Trimeric LpxA-like enzymes"/>
    <property type="match status" value="1"/>
</dbReference>
<dbReference type="PANTHER" id="PTHR45989">
    <property type="entry name" value="TRANSLATION INITIATION FACTOR EIF-2B SUBUNIT GAMMA"/>
    <property type="match status" value="1"/>
</dbReference>
<keyword evidence="4" id="KW-0396">Initiation factor</keyword>
<dbReference type="Gene3D" id="2.160.10.10">
    <property type="entry name" value="Hexapeptide repeat proteins"/>
    <property type="match status" value="1"/>
</dbReference>
<evidence type="ECO:0000256" key="2">
    <source>
        <dbReference type="ARBA" id="ARBA00007878"/>
    </source>
</evidence>
<dbReference type="OMA" id="CEVQEGN"/>
<dbReference type="InterPro" id="IPR051960">
    <property type="entry name" value="eIF2B_gamma"/>
</dbReference>
<dbReference type="STRING" id="40296.A0A0A2LDM0"/>
<proteinExistence type="inferred from homology"/>
<comment type="similarity">
    <text evidence="2">Belongs to the eIF-2B gamma/epsilon subunits family.</text>
</comment>
<keyword evidence="5" id="KW-0648">Protein biosynthesis</keyword>
<gene>
    <name evidence="10" type="ORF">PITC_083240</name>
</gene>
<feature type="domain" description="Mannose-1-phosphate guanyltransferase C-terminal" evidence="9">
    <location>
        <begin position="347"/>
        <end position="416"/>
    </location>
</feature>
<keyword evidence="3" id="KW-0963">Cytoplasm</keyword>
<dbReference type="PANTHER" id="PTHR45989:SF1">
    <property type="entry name" value="TRANSLATION INITIATION FACTOR EIF-2B SUBUNIT GAMMA"/>
    <property type="match status" value="1"/>
</dbReference>
<dbReference type="GO" id="GO:0003743">
    <property type="term" value="F:translation initiation factor activity"/>
    <property type="evidence" value="ECO:0007669"/>
    <property type="project" value="UniProtKB-KW"/>
</dbReference>
<organism evidence="10 11">
    <name type="scientific">Penicillium italicum</name>
    <name type="common">Blue mold</name>
    <dbReference type="NCBI Taxonomy" id="40296"/>
    <lineage>
        <taxon>Eukaryota</taxon>
        <taxon>Fungi</taxon>
        <taxon>Dikarya</taxon>
        <taxon>Ascomycota</taxon>
        <taxon>Pezizomycotina</taxon>
        <taxon>Eurotiomycetes</taxon>
        <taxon>Eurotiomycetidae</taxon>
        <taxon>Eurotiales</taxon>
        <taxon>Aspergillaceae</taxon>
        <taxon>Penicillium</taxon>
    </lineage>
</organism>
<dbReference type="InterPro" id="IPR011004">
    <property type="entry name" value="Trimer_LpxA-like_sf"/>
</dbReference>
<dbReference type="GO" id="GO:0005829">
    <property type="term" value="C:cytosol"/>
    <property type="evidence" value="ECO:0007669"/>
    <property type="project" value="UniProtKB-SubCell"/>
</dbReference>
<keyword evidence="11" id="KW-1185">Reference proteome</keyword>
<dbReference type="HOGENOM" id="CLU_016743_1_0_1"/>
<evidence type="ECO:0000256" key="3">
    <source>
        <dbReference type="ARBA" id="ARBA00022490"/>
    </source>
</evidence>
<dbReference type="Proteomes" id="UP000030104">
    <property type="component" value="Unassembled WGS sequence"/>
</dbReference>
<dbReference type="SUPFAM" id="SSF53448">
    <property type="entry name" value="Nucleotide-diphospho-sugar transferases"/>
    <property type="match status" value="1"/>
</dbReference>
<evidence type="ECO:0000313" key="10">
    <source>
        <dbReference type="EMBL" id="KGO74715.1"/>
    </source>
</evidence>
<dbReference type="GO" id="GO:0005085">
    <property type="term" value="F:guanyl-nucleotide exchange factor activity"/>
    <property type="evidence" value="ECO:0007669"/>
    <property type="project" value="TreeGrafter"/>
</dbReference>
<dbReference type="EMBL" id="JQGA01000587">
    <property type="protein sequence ID" value="KGO74715.1"/>
    <property type="molecule type" value="Genomic_DNA"/>
</dbReference>
<evidence type="ECO:0000256" key="1">
    <source>
        <dbReference type="ARBA" id="ARBA00004514"/>
    </source>
</evidence>
<evidence type="ECO:0000256" key="8">
    <source>
        <dbReference type="ARBA" id="ARBA00046432"/>
    </source>
</evidence>
<sequence length="457" mass="51086">MIYYPLKFCEMSDINNVTLITPLSALAHIKSALQQNPYLKSLPMPKVLAPQDLQATMATAQLLRLPEVQSCIESDFFLLPCDLVCEIEGTQLLQMWMASQGQLVMAEDERHRRGGLCVYYHAQDAVKDEALDLIAVEPLRQTKISARSSHRLSKLLMSTGMDTVKRNMERDKGFLLRHSFAKRQATQARMLTGYRDAHLYIFPYWVKDLARRQQKLVSISEDLIGPWAKSAWQRGLHEKLGMDTCLSQQKESHGEKDHRELSTITHHPPRNDIPEVPPLLAYLHTGLTPLVRRVDNPALLLSTSLRLAKLESIEEAQHGATLPPFAPDRKIASPEHVASNCFISKADCLLGSNVIVERNSVIKESCIGPNSKICSGARITRCLILDNVVIGERCVLTGCVVGSRSHIGNDSVLSDCEVQEGNSVPGQTEAKNEKFMPLFEDLEDEDTDNSDMFANSC</sequence>
<comment type="subcellular location">
    <subcellularLocation>
        <location evidence="1">Cytoplasm</location>
        <location evidence="1">Cytosol</location>
    </subcellularLocation>
</comment>
<dbReference type="InterPro" id="IPR056729">
    <property type="entry name" value="GMPPB_C"/>
</dbReference>
<evidence type="ECO:0000256" key="7">
    <source>
        <dbReference type="ARBA" id="ARBA00044229"/>
    </source>
</evidence>
<evidence type="ECO:0000256" key="5">
    <source>
        <dbReference type="ARBA" id="ARBA00022917"/>
    </source>
</evidence>
<dbReference type="Pfam" id="PF25087">
    <property type="entry name" value="GMPPB_C"/>
    <property type="match status" value="1"/>
</dbReference>
<dbReference type="AlphaFoldDB" id="A0A0A2LDM0"/>
<evidence type="ECO:0000256" key="4">
    <source>
        <dbReference type="ARBA" id="ARBA00022540"/>
    </source>
</evidence>
<dbReference type="OrthoDB" id="10250549at2759"/>
<dbReference type="InterPro" id="IPR029044">
    <property type="entry name" value="Nucleotide-diphossugar_trans"/>
</dbReference>
<dbReference type="GO" id="GO:0005851">
    <property type="term" value="C:eukaryotic translation initiation factor 2B complex"/>
    <property type="evidence" value="ECO:0007669"/>
    <property type="project" value="TreeGrafter"/>
</dbReference>
<reference evidence="10 11" key="1">
    <citation type="journal article" date="2015" name="Mol. Plant Microbe Interact.">
        <title>Genome, transcriptome, and functional analyses of Penicillium expansum provide new insights into secondary metabolism and pathogenicity.</title>
        <authorList>
            <person name="Ballester A.R."/>
            <person name="Marcet-Houben M."/>
            <person name="Levin E."/>
            <person name="Sela N."/>
            <person name="Selma-Lazaro C."/>
            <person name="Carmona L."/>
            <person name="Wisniewski M."/>
            <person name="Droby S."/>
            <person name="Gonzalez-Candelas L."/>
            <person name="Gabaldon T."/>
        </authorList>
    </citation>
    <scope>NUCLEOTIDE SEQUENCE [LARGE SCALE GENOMIC DNA]</scope>
    <source>
        <strain evidence="10 11">PHI-1</strain>
    </source>
</reference>
<evidence type="ECO:0000313" key="11">
    <source>
        <dbReference type="Proteomes" id="UP000030104"/>
    </source>
</evidence>
<evidence type="ECO:0000259" key="9">
    <source>
        <dbReference type="Pfam" id="PF25087"/>
    </source>
</evidence>